<dbReference type="InterPro" id="IPR051654">
    <property type="entry name" value="Meroterpenoid_MTases"/>
</dbReference>
<dbReference type="GO" id="GO:0016740">
    <property type="term" value="F:transferase activity"/>
    <property type="evidence" value="ECO:0007669"/>
    <property type="project" value="UniProtKB-KW"/>
</dbReference>
<dbReference type="Gene3D" id="3.40.50.150">
    <property type="entry name" value="Vaccinia Virus protein VP39"/>
    <property type="match status" value="1"/>
</dbReference>
<keyword evidence="3" id="KW-0949">S-adenosyl-L-methionine</keyword>
<dbReference type="STRING" id="1442369.A0A0D2J2X6"/>
<dbReference type="PANTHER" id="PTHR35897:SF1">
    <property type="entry name" value="METHYLTRANSFERASE AUSD"/>
    <property type="match status" value="1"/>
</dbReference>
<keyword evidence="6" id="KW-1185">Reference proteome</keyword>
<sequence>MPSTSTPIELYQATLKAVPSGISALLSSYSGIPEPEQKAHITTVRDRAYKSHHYPCLGRWRFLELDLAGHPLYEKEVLPALQDQNEKWIFLDLGTCLGQDVRKLAFDGADTSRLYGADLKPEFIEIGYELFRDEDRLPRDHFIAPADVFDFSPSSPLARTCDGKVGILHACSVFHLFELEKQKVMAQRCLRLLDAGRKRVLILGAQIGNVKGAEYPGPSGGRRFRHGEKTWKQMWEEIVKEGEWKEKIQNIEVGCIMKEHVFDMPEAEVNNTQRQIGHVEPGFRWMKFWVWIDFA</sequence>
<evidence type="ECO:0000313" key="6">
    <source>
        <dbReference type="Proteomes" id="UP000053617"/>
    </source>
</evidence>
<dbReference type="Proteomes" id="UP000053617">
    <property type="component" value="Unassembled WGS sequence"/>
</dbReference>
<reference evidence="5 6" key="1">
    <citation type="submission" date="2015-01" db="EMBL/GenBank/DDBJ databases">
        <title>The Genome Sequence of Rhinocladiella mackenzie CBS 650.93.</title>
        <authorList>
            <consortium name="The Broad Institute Genomics Platform"/>
            <person name="Cuomo C."/>
            <person name="de Hoog S."/>
            <person name="Gorbushina A."/>
            <person name="Stielow B."/>
            <person name="Teixiera M."/>
            <person name="Abouelleil A."/>
            <person name="Chapman S.B."/>
            <person name="Priest M."/>
            <person name="Young S.K."/>
            <person name="Wortman J."/>
            <person name="Nusbaum C."/>
            <person name="Birren B."/>
        </authorList>
    </citation>
    <scope>NUCLEOTIDE SEQUENCE [LARGE SCALE GENOMIC DNA]</scope>
    <source>
        <strain evidence="5 6">CBS 650.93</strain>
    </source>
</reference>
<dbReference type="EMBL" id="KN847479">
    <property type="protein sequence ID" value="KIX03335.1"/>
    <property type="molecule type" value="Genomic_DNA"/>
</dbReference>
<evidence type="ECO:0000256" key="2">
    <source>
        <dbReference type="ARBA" id="ARBA00022679"/>
    </source>
</evidence>
<dbReference type="OrthoDB" id="2094832at2759"/>
<dbReference type="SUPFAM" id="SSF53335">
    <property type="entry name" value="S-adenosyl-L-methionine-dependent methyltransferases"/>
    <property type="match status" value="1"/>
</dbReference>
<proteinExistence type="inferred from homology"/>
<dbReference type="HOGENOM" id="CLU_051542_0_1_1"/>
<comment type="similarity">
    <text evidence="4">Belongs to the class I-like SAM-binding methyltransferase superfamily.</text>
</comment>
<dbReference type="GeneID" id="25294958"/>
<evidence type="ECO:0000256" key="4">
    <source>
        <dbReference type="ARBA" id="ARBA00038314"/>
    </source>
</evidence>
<evidence type="ECO:0008006" key="7">
    <source>
        <dbReference type="Google" id="ProtNLM"/>
    </source>
</evidence>
<name>A0A0D2J2X6_9EURO</name>
<evidence type="ECO:0000256" key="3">
    <source>
        <dbReference type="ARBA" id="ARBA00022691"/>
    </source>
</evidence>
<keyword evidence="2" id="KW-0808">Transferase</keyword>
<comment type="pathway">
    <text evidence="1">Secondary metabolite biosynthesis.</text>
</comment>
<evidence type="ECO:0000313" key="5">
    <source>
        <dbReference type="EMBL" id="KIX03335.1"/>
    </source>
</evidence>
<dbReference type="InterPro" id="IPR029063">
    <property type="entry name" value="SAM-dependent_MTases_sf"/>
</dbReference>
<dbReference type="VEuPathDB" id="FungiDB:Z518_06887"/>
<protein>
    <recommendedName>
        <fullName evidence="7">Methyltransferase domain-containing protein</fullName>
    </recommendedName>
</protein>
<organism evidence="5 6">
    <name type="scientific">Rhinocladiella mackenziei CBS 650.93</name>
    <dbReference type="NCBI Taxonomy" id="1442369"/>
    <lineage>
        <taxon>Eukaryota</taxon>
        <taxon>Fungi</taxon>
        <taxon>Dikarya</taxon>
        <taxon>Ascomycota</taxon>
        <taxon>Pezizomycotina</taxon>
        <taxon>Eurotiomycetes</taxon>
        <taxon>Chaetothyriomycetidae</taxon>
        <taxon>Chaetothyriales</taxon>
        <taxon>Herpotrichiellaceae</taxon>
        <taxon>Rhinocladiella</taxon>
    </lineage>
</organism>
<dbReference type="AlphaFoldDB" id="A0A0D2J2X6"/>
<accession>A0A0D2J2X6</accession>
<dbReference type="RefSeq" id="XP_013270471.1">
    <property type="nucleotide sequence ID" value="XM_013415017.1"/>
</dbReference>
<dbReference type="PANTHER" id="PTHR35897">
    <property type="entry name" value="METHYLTRANSFERASE AUSD"/>
    <property type="match status" value="1"/>
</dbReference>
<evidence type="ECO:0000256" key="1">
    <source>
        <dbReference type="ARBA" id="ARBA00005179"/>
    </source>
</evidence>
<gene>
    <name evidence="5" type="ORF">Z518_06887</name>
</gene>